<evidence type="ECO:0000256" key="1">
    <source>
        <dbReference type="SAM" id="Phobius"/>
    </source>
</evidence>
<evidence type="ECO:0000313" key="3">
    <source>
        <dbReference type="Proteomes" id="UP000034364"/>
    </source>
</evidence>
<dbReference type="AlphaFoldDB" id="A0A0G1UDJ0"/>
<dbReference type="EMBL" id="LCNV01000011">
    <property type="protein sequence ID" value="KKU64188.1"/>
    <property type="molecule type" value="Genomic_DNA"/>
</dbReference>
<keyword evidence="1" id="KW-0472">Membrane</keyword>
<evidence type="ECO:0000313" key="2">
    <source>
        <dbReference type="EMBL" id="KKU64188.1"/>
    </source>
</evidence>
<keyword evidence="1" id="KW-1133">Transmembrane helix</keyword>
<accession>A0A0G1UDJ0</accession>
<comment type="caution">
    <text evidence="2">The sequence shown here is derived from an EMBL/GenBank/DDBJ whole genome shotgun (WGS) entry which is preliminary data.</text>
</comment>
<dbReference type="Proteomes" id="UP000034364">
    <property type="component" value="Unassembled WGS sequence"/>
</dbReference>
<sequence length="90" mass="10287">MAGGKNGVISKKILWVYCGTAAAFLSLTIIKLKVHTNVDKYCIEKISQNKELVDKVRNSSGDFFESEWWKAFMECHNESASWRALRTLPF</sequence>
<gene>
    <name evidence="2" type="ORF">UX87_C0011G0020</name>
</gene>
<name>A0A0G1UDJ0_9BACT</name>
<protein>
    <submittedName>
        <fullName evidence="2">Uncharacterized protein</fullName>
    </submittedName>
</protein>
<proteinExistence type="predicted"/>
<reference evidence="2 3" key="1">
    <citation type="journal article" date="2015" name="Nature">
        <title>rRNA introns, odd ribosomes, and small enigmatic genomes across a large radiation of phyla.</title>
        <authorList>
            <person name="Brown C.T."/>
            <person name="Hug L.A."/>
            <person name="Thomas B.C."/>
            <person name="Sharon I."/>
            <person name="Castelle C.J."/>
            <person name="Singh A."/>
            <person name="Wilkins M.J."/>
            <person name="Williams K.H."/>
            <person name="Banfield J.F."/>
        </authorList>
    </citation>
    <scope>NUCLEOTIDE SEQUENCE [LARGE SCALE GENOMIC DNA]</scope>
</reference>
<feature type="transmembrane region" description="Helical" evidence="1">
    <location>
        <begin position="12"/>
        <end position="30"/>
    </location>
</feature>
<organism evidence="2 3">
    <name type="scientific">Candidatus Amesbacteria bacterium GW2011_GWA1_47_16</name>
    <dbReference type="NCBI Taxonomy" id="1618353"/>
    <lineage>
        <taxon>Bacteria</taxon>
        <taxon>Candidatus Amesiibacteriota</taxon>
    </lineage>
</organism>
<keyword evidence="1" id="KW-0812">Transmembrane</keyword>